<organism evidence="2 3">
    <name type="scientific">Gluconacetobacter diazotrophicus (strain ATCC 49037 / DSM 5601 / CCUG 37298 / CIP 103539 / LMG 7603 / PAl5)</name>
    <dbReference type="NCBI Taxonomy" id="272568"/>
    <lineage>
        <taxon>Bacteria</taxon>
        <taxon>Pseudomonadati</taxon>
        <taxon>Pseudomonadota</taxon>
        <taxon>Alphaproteobacteria</taxon>
        <taxon>Acetobacterales</taxon>
        <taxon>Acetobacteraceae</taxon>
        <taxon>Gluconacetobacter</taxon>
    </lineage>
</organism>
<accession>A9HG86</accession>
<reference evidence="2 3" key="1">
    <citation type="journal article" date="2009" name="BMC Genomics">
        <title>Complete genome sequence of the sugarcane nitrogen-fixing endophyte Gluconacetobacter diazotrophicus Pal5.</title>
        <authorList>
            <person name="Bertalan M."/>
            <person name="Albano R."/>
            <person name="Padua V."/>
            <person name="Rouws L."/>
            <person name="Rojas C."/>
            <person name="Hemerly A."/>
            <person name="Teixeira K."/>
            <person name="Schwab S."/>
            <person name="Araujo J."/>
            <person name="Oliveira A."/>
            <person name="Franca L."/>
            <person name="Magalhaes V."/>
            <person name="Alqueres S."/>
            <person name="Cardoso A."/>
            <person name="Almeida W."/>
            <person name="Loureiro M.M."/>
            <person name="Nogueira E."/>
            <person name="Cidade D."/>
            <person name="Oliveira D."/>
            <person name="Simao T."/>
            <person name="Macedo J."/>
            <person name="Valadao A."/>
            <person name="Dreschsel M."/>
            <person name="Freitas F."/>
            <person name="Vidal M."/>
            <person name="Guedes H."/>
            <person name="Rodrigues E."/>
            <person name="Meneses C."/>
            <person name="Brioso P."/>
            <person name="Pozzer L."/>
            <person name="Figueiredo D."/>
            <person name="Montano H."/>
            <person name="Junior J."/>
            <person name="Filho G."/>
            <person name="Flores V."/>
            <person name="Ferreira B."/>
            <person name="Branco A."/>
            <person name="Gonzalez P."/>
            <person name="Guillobel H."/>
            <person name="Lemos M."/>
            <person name="Seibel L."/>
            <person name="Macedo J."/>
            <person name="Alves-Ferreira M."/>
            <person name="Sachetto-Martins G."/>
            <person name="Coelho A."/>
            <person name="Santos E."/>
            <person name="Amaral G."/>
            <person name="Neves A."/>
            <person name="Pacheco A.B."/>
            <person name="Carvalho D."/>
            <person name="Lery L."/>
            <person name="Bisch P."/>
            <person name="Rossle S.C."/>
            <person name="Urmenyi T."/>
            <person name="Kruger W.V."/>
            <person name="Martins O."/>
            <person name="Baldani J.I."/>
            <person name="Ferreira P.C."/>
        </authorList>
    </citation>
    <scope>NUCLEOTIDE SEQUENCE [LARGE SCALE GENOMIC DNA]</scope>
    <source>
        <strain evidence="3">ATCC 49037 / DSM 5601 / CCUG 37298 / CIP 103539 / LMG 7603 / PAl5</strain>
    </source>
</reference>
<dbReference type="Proteomes" id="UP000001176">
    <property type="component" value="Chromosome"/>
</dbReference>
<evidence type="ECO:0000313" key="3">
    <source>
        <dbReference type="Proteomes" id="UP000001176"/>
    </source>
</evidence>
<gene>
    <name evidence="2" type="ordered locus">GDI1519</name>
</gene>
<name>A9HG86_GLUDA</name>
<protein>
    <submittedName>
        <fullName evidence="2">Putative membrane protein</fullName>
    </submittedName>
</protein>
<feature type="transmembrane region" description="Helical" evidence="1">
    <location>
        <begin position="297"/>
        <end position="318"/>
    </location>
</feature>
<evidence type="ECO:0000313" key="2">
    <source>
        <dbReference type="EMBL" id="CAP55462.1"/>
    </source>
</evidence>
<feature type="transmembrane region" description="Helical" evidence="1">
    <location>
        <begin position="110"/>
        <end position="135"/>
    </location>
</feature>
<dbReference type="EMBL" id="AM889285">
    <property type="protein sequence ID" value="CAP55462.1"/>
    <property type="molecule type" value="Genomic_DNA"/>
</dbReference>
<keyword evidence="1" id="KW-0472">Membrane</keyword>
<keyword evidence="3" id="KW-1185">Reference proteome</keyword>
<feature type="transmembrane region" description="Helical" evidence="1">
    <location>
        <begin position="70"/>
        <end position="90"/>
    </location>
</feature>
<dbReference type="KEGG" id="gdi:GDI1519"/>
<keyword evidence="1" id="KW-1133">Transmembrane helix</keyword>
<evidence type="ECO:0000256" key="1">
    <source>
        <dbReference type="SAM" id="Phobius"/>
    </source>
</evidence>
<feature type="transmembrane region" description="Helical" evidence="1">
    <location>
        <begin position="156"/>
        <end position="178"/>
    </location>
</feature>
<dbReference type="AlphaFoldDB" id="A9HG86"/>
<sequence>MAGFFTELRRRWHVGTILTEGSYHANSALAAGRSHSAHHSSSSLLSLKESAMPIARDDVAAVSPRAGISWAAVLAGAIVATAVAIMLLSLGSGLGLAWVSPVSGNNPSGMTFTVVTAIWLIVVQWVSSFFGGYLAGRLRPALGDVHRHEVTFRDTAAGFVAWAVAAVLIVGLVGSSAWSVGKTATQTAGSLGAGAIAHAASNPSDYMLDTLFRTSQPNTSSSSQDVKSEAGRILATAATGDVTPADHDYLVQMIAARTGISPEDAGKRLDQAIASEKDAVAKARHIADVTRKAVSSFALYTFFSMLVGALISCVSGAIGSRQRDAF</sequence>
<keyword evidence="1" id="KW-0812">Transmembrane</keyword>
<proteinExistence type="predicted"/>